<dbReference type="GO" id="GO:0043138">
    <property type="term" value="F:3'-5' DNA helicase activity"/>
    <property type="evidence" value="ECO:0007669"/>
    <property type="project" value="UniProtKB-EC"/>
</dbReference>
<dbReference type="GO" id="GO:0043139">
    <property type="term" value="F:5'-3' DNA helicase activity"/>
    <property type="evidence" value="ECO:0007669"/>
    <property type="project" value="UniProtKB-EC"/>
</dbReference>
<comment type="catalytic activity">
    <reaction evidence="4">
        <text>ATP + H2O = ADP + phosphate + H(+)</text>
        <dbReference type="Rhea" id="RHEA:13065"/>
        <dbReference type="ChEBI" id="CHEBI:15377"/>
        <dbReference type="ChEBI" id="CHEBI:15378"/>
        <dbReference type="ChEBI" id="CHEBI:30616"/>
        <dbReference type="ChEBI" id="CHEBI:43474"/>
        <dbReference type="ChEBI" id="CHEBI:456216"/>
        <dbReference type="EC" id="5.6.2.4"/>
    </reaction>
</comment>
<keyword evidence="6" id="KW-0378">Hydrolase</keyword>
<dbReference type="RefSeq" id="WP_153549844.1">
    <property type="nucleotide sequence ID" value="NZ_CP040089.1"/>
</dbReference>
<evidence type="ECO:0000256" key="3">
    <source>
        <dbReference type="ARBA" id="ARBA00048954"/>
    </source>
</evidence>
<keyword evidence="6" id="KW-0347">Helicase</keyword>
<dbReference type="AlphaFoldDB" id="A0A5Q0UEY4"/>
<dbReference type="EMBL" id="CP040089">
    <property type="protein sequence ID" value="QGA80106.1"/>
    <property type="molecule type" value="Genomic_DNA"/>
</dbReference>
<accession>A0A5Q0UEY4</accession>
<dbReference type="SUPFAM" id="SSF52540">
    <property type="entry name" value="P-loop containing nucleoside triphosphate hydrolases"/>
    <property type="match status" value="1"/>
</dbReference>
<dbReference type="Proteomes" id="UP000377803">
    <property type="component" value="Chromosome"/>
</dbReference>
<gene>
    <name evidence="6" type="ORF">LC1Nh_0201</name>
</gene>
<dbReference type="PANTHER" id="PTHR42957:SF1">
    <property type="entry name" value="HELICASE MJ1565-RELATED"/>
    <property type="match status" value="1"/>
</dbReference>
<feature type="domain" description="Helicase HerA central" evidence="5">
    <location>
        <begin position="101"/>
        <end position="310"/>
    </location>
</feature>
<comment type="catalytic activity">
    <reaction evidence="3">
        <text>ATP + H2O = ADP + phosphate + H(+)</text>
        <dbReference type="Rhea" id="RHEA:13065"/>
        <dbReference type="ChEBI" id="CHEBI:15377"/>
        <dbReference type="ChEBI" id="CHEBI:15378"/>
        <dbReference type="ChEBI" id="CHEBI:30616"/>
        <dbReference type="ChEBI" id="CHEBI:43474"/>
        <dbReference type="ChEBI" id="CHEBI:456216"/>
        <dbReference type="EC" id="5.6.2.3"/>
    </reaction>
</comment>
<dbReference type="Gene3D" id="3.40.50.300">
    <property type="entry name" value="P-loop containing nucleotide triphosphate hydrolases"/>
    <property type="match status" value="2"/>
</dbReference>
<comment type="similarity">
    <text evidence="1">Belongs to the HerA family.</text>
</comment>
<organism evidence="6 7">
    <name type="scientific">Candidatus Nanohalobium constans</name>
    <dbReference type="NCBI Taxonomy" id="2565781"/>
    <lineage>
        <taxon>Archaea</taxon>
        <taxon>Candidatus Nanohalarchaeota</taxon>
        <taxon>Candidatus Nanohalobia</taxon>
        <taxon>Candidatus Nanohalobiales</taxon>
        <taxon>Candidatus Nanohalobiaceae</taxon>
        <taxon>Candidatus Nanohalobium</taxon>
    </lineage>
</organism>
<comment type="catalytic activity">
    <reaction evidence="2">
        <text>Couples ATP hydrolysis with the unwinding of duplex DNA by translocating in the 3'-5' direction.</text>
        <dbReference type="EC" id="5.6.2.4"/>
    </reaction>
</comment>
<dbReference type="GeneID" id="42364582"/>
<evidence type="ECO:0000259" key="5">
    <source>
        <dbReference type="Pfam" id="PF01935"/>
    </source>
</evidence>
<dbReference type="InterPro" id="IPR027417">
    <property type="entry name" value="P-loop_NTPase"/>
</dbReference>
<evidence type="ECO:0000256" key="1">
    <source>
        <dbReference type="ARBA" id="ARBA00007816"/>
    </source>
</evidence>
<evidence type="ECO:0000256" key="2">
    <source>
        <dbReference type="ARBA" id="ARBA00034617"/>
    </source>
</evidence>
<dbReference type="PANTHER" id="PTHR42957">
    <property type="entry name" value="HELICASE MJ1565-RELATED"/>
    <property type="match status" value="1"/>
</dbReference>
<dbReference type="Pfam" id="PF01935">
    <property type="entry name" value="DUF87"/>
    <property type="match status" value="1"/>
</dbReference>
<evidence type="ECO:0000313" key="6">
    <source>
        <dbReference type="EMBL" id="QGA80106.1"/>
    </source>
</evidence>
<dbReference type="InterPro" id="IPR008571">
    <property type="entry name" value="HerA-like"/>
</dbReference>
<evidence type="ECO:0000313" key="7">
    <source>
        <dbReference type="Proteomes" id="UP000377803"/>
    </source>
</evidence>
<dbReference type="InterPro" id="IPR002789">
    <property type="entry name" value="HerA_central"/>
</dbReference>
<reference evidence="7" key="1">
    <citation type="submission" date="2019-05" db="EMBL/GenBank/DDBJ databases">
        <title>Candidatus Nanohalobium constans, a novel model system to study the DPANN nano-sized archaea: genomic and physiological characterization of a nanoarchaeon co-cultured with its chitinotrophic host.</title>
        <authorList>
            <person name="La Cono V."/>
            <person name="Arcadi E."/>
            <person name="Crisafi F."/>
            <person name="Denaro R."/>
            <person name="La Spada G."/>
            <person name="Messina E."/>
            <person name="Smedile F."/>
            <person name="Toshchakov S.V."/>
            <person name="Shevchenko M.A."/>
            <person name="Golyshin P.N."/>
            <person name="Golyshina O.V."/>
            <person name="Ferrer M."/>
            <person name="Rohde M."/>
            <person name="Mushegian A."/>
            <person name="Sorokin D.Y."/>
            <person name="Giuliano L."/>
            <person name="Yakimov M.M."/>
        </authorList>
    </citation>
    <scope>NUCLEOTIDE SEQUENCE [LARGE SCALE GENOMIC DNA]</scope>
    <source>
        <strain evidence="7">LC1Nh</strain>
    </source>
</reference>
<dbReference type="KEGG" id="ncon:LC1Nh_0201"/>
<protein>
    <submittedName>
        <fullName evidence="6">Archaeal DNA helicase HerA</fullName>
    </submittedName>
</protein>
<dbReference type="OrthoDB" id="107033at2157"/>
<keyword evidence="6" id="KW-0067">ATP-binding</keyword>
<name>A0A5Q0UEY4_9ARCH</name>
<evidence type="ECO:0000256" key="4">
    <source>
        <dbReference type="ARBA" id="ARBA00048988"/>
    </source>
</evidence>
<keyword evidence="6" id="KW-0547">Nucleotide-binding</keyword>
<dbReference type="CDD" id="cd01127">
    <property type="entry name" value="TrwB_TraG_TraD_VirD4"/>
    <property type="match status" value="1"/>
</dbReference>
<keyword evidence="7" id="KW-1185">Reference proteome</keyword>
<sequence length="620" mass="70335">MQVGTIEGEVNTSNFKFRATEEVRKFDFVSVKSNEKWILAQVEEVTKKSDGETYAKASIIGYRDKGLTKAPRRVIEPDSIVYQADQELISETLGLDDKGLNIGNLETNPEIDIHVDPEEFYKHFAVLAQTGAGKSYLTGVLIEEMLEDDFPVLILDPHGEYSSLQHPNPENEEEQRSYEVKEYSPNTEINPDALPLRFSSLNLSKKELMTLIPDSLTNSQMGVLYNALKRLKDKDEDYGLLDIEDAVSQEDSTAKWNLLNYLEQLEESGLFSKDPIDLKDLVEPGRATIINLRAVEPEATEMTAYMLAKKLFDLRKKNRIPPFLMIMEEAHNFVPEKGFGQTLSNDIMRKIASEGRKFGLGMGVISQRPARIDKNVLSQCNNQFILRVTNPNDLKAISKSFEGINSEVESMIKSLPPGVCFALGNEYPVMTSVRTRKSKHGGETQTGDSYEEKTQITYFSPRDSLQEVEEQYGEKFSRSYYPFYLVQNDNEKMLIDGVKDKKKADRKKLQSLTKKVFDRINSGKDKQEIVDDLDVGISKVAGKIEQLQDEGFLDGQEVVESVFNLEKIEDDVNESEIIDYEIEESDVSGRLEASDVSLIYYPFYSSDEVVYDPILSKEVD</sequence>
<proteinExistence type="inferred from homology"/>